<dbReference type="SUPFAM" id="SSF56935">
    <property type="entry name" value="Porins"/>
    <property type="match status" value="1"/>
</dbReference>
<evidence type="ECO:0000256" key="5">
    <source>
        <dbReference type="ARBA" id="ARBA00022692"/>
    </source>
</evidence>
<name>A0ABR9TZP0_9NOSO</name>
<dbReference type="PANTHER" id="PTHR32552">
    <property type="entry name" value="FERRICHROME IRON RECEPTOR-RELATED"/>
    <property type="match status" value="1"/>
</dbReference>
<sequence>MTWFSSKNVYRKSHVPSYLRTDTAIFYKQDKWRASLNVRNLFGVDYFESSFNRNRLFAGEDLTIQGTISWQF</sequence>
<organism evidence="11 12">
    <name type="scientific">Nostoc cf. edaphicum LEGE 07299</name>
    <dbReference type="NCBI Taxonomy" id="2777974"/>
    <lineage>
        <taxon>Bacteria</taxon>
        <taxon>Bacillati</taxon>
        <taxon>Cyanobacteriota</taxon>
        <taxon>Cyanophyceae</taxon>
        <taxon>Nostocales</taxon>
        <taxon>Nostocaceae</taxon>
        <taxon>Nostoc</taxon>
    </lineage>
</organism>
<keyword evidence="12" id="KW-1185">Reference proteome</keyword>
<keyword evidence="10" id="KW-0998">Cell outer membrane</keyword>
<dbReference type="InterPro" id="IPR039426">
    <property type="entry name" value="TonB-dep_rcpt-like"/>
</dbReference>
<keyword evidence="11" id="KW-0675">Receptor</keyword>
<evidence type="ECO:0000256" key="4">
    <source>
        <dbReference type="ARBA" id="ARBA00022496"/>
    </source>
</evidence>
<accession>A0ABR9TZP0</accession>
<dbReference type="Gene3D" id="2.40.170.20">
    <property type="entry name" value="TonB-dependent receptor, beta-barrel domain"/>
    <property type="match status" value="1"/>
</dbReference>
<evidence type="ECO:0000256" key="8">
    <source>
        <dbReference type="ARBA" id="ARBA00023065"/>
    </source>
</evidence>
<keyword evidence="5" id="KW-0812">Transmembrane</keyword>
<dbReference type="InterPro" id="IPR036942">
    <property type="entry name" value="Beta-barrel_TonB_sf"/>
</dbReference>
<evidence type="ECO:0000256" key="3">
    <source>
        <dbReference type="ARBA" id="ARBA00022452"/>
    </source>
</evidence>
<gene>
    <name evidence="11" type="ORF">IQ229_13145</name>
</gene>
<evidence type="ECO:0000256" key="2">
    <source>
        <dbReference type="ARBA" id="ARBA00022448"/>
    </source>
</evidence>
<evidence type="ECO:0000256" key="1">
    <source>
        <dbReference type="ARBA" id="ARBA00004571"/>
    </source>
</evidence>
<reference evidence="11 12" key="1">
    <citation type="submission" date="2020-10" db="EMBL/GenBank/DDBJ databases">
        <authorList>
            <person name="Castelo-Branco R."/>
            <person name="Eusebio N."/>
            <person name="Adriana R."/>
            <person name="Vieira A."/>
            <person name="Brugerolle De Fraissinette N."/>
            <person name="Rezende De Castro R."/>
            <person name="Schneider M.P."/>
            <person name="Vasconcelos V."/>
            <person name="Leao P.N."/>
        </authorList>
    </citation>
    <scope>NUCLEOTIDE SEQUENCE [LARGE SCALE GENOMIC DNA]</scope>
    <source>
        <strain evidence="11 12">LEGE 07299</strain>
    </source>
</reference>
<evidence type="ECO:0000256" key="7">
    <source>
        <dbReference type="ARBA" id="ARBA00023004"/>
    </source>
</evidence>
<keyword evidence="3" id="KW-1134">Transmembrane beta strand</keyword>
<keyword evidence="4" id="KW-0410">Iron transport</keyword>
<dbReference type="PANTHER" id="PTHR32552:SF68">
    <property type="entry name" value="FERRICHROME OUTER MEMBRANE TRANSPORTER_PHAGE RECEPTOR"/>
    <property type="match status" value="1"/>
</dbReference>
<dbReference type="EMBL" id="JADEXF010000385">
    <property type="protein sequence ID" value="MBE9105853.1"/>
    <property type="molecule type" value="Genomic_DNA"/>
</dbReference>
<evidence type="ECO:0000313" key="11">
    <source>
        <dbReference type="EMBL" id="MBE9105853.1"/>
    </source>
</evidence>
<evidence type="ECO:0000256" key="6">
    <source>
        <dbReference type="ARBA" id="ARBA00022729"/>
    </source>
</evidence>
<comment type="subcellular location">
    <subcellularLocation>
        <location evidence="1">Cell outer membrane</location>
        <topology evidence="1">Multi-pass membrane protein</topology>
    </subcellularLocation>
</comment>
<proteinExistence type="predicted"/>
<protein>
    <submittedName>
        <fullName evidence="11">TonB-dependent receptor</fullName>
    </submittedName>
</protein>
<dbReference type="Proteomes" id="UP000647836">
    <property type="component" value="Unassembled WGS sequence"/>
</dbReference>
<evidence type="ECO:0000313" key="12">
    <source>
        <dbReference type="Proteomes" id="UP000647836"/>
    </source>
</evidence>
<comment type="caution">
    <text evidence="11">The sequence shown here is derived from an EMBL/GenBank/DDBJ whole genome shotgun (WGS) entry which is preliminary data.</text>
</comment>
<evidence type="ECO:0000256" key="9">
    <source>
        <dbReference type="ARBA" id="ARBA00023136"/>
    </source>
</evidence>
<keyword evidence="9" id="KW-0472">Membrane</keyword>
<evidence type="ECO:0000256" key="10">
    <source>
        <dbReference type="ARBA" id="ARBA00023237"/>
    </source>
</evidence>
<keyword evidence="2" id="KW-0813">Transport</keyword>
<keyword evidence="7" id="KW-0408">Iron</keyword>
<keyword evidence="6" id="KW-0732">Signal</keyword>
<keyword evidence="8" id="KW-0406">Ion transport</keyword>